<dbReference type="PANTHER" id="PTHR48101:SF4">
    <property type="entry name" value="METHYLMALONYL-COA MUTASE, MITOCHONDRIAL"/>
    <property type="match status" value="1"/>
</dbReference>
<dbReference type="CDD" id="cd03677">
    <property type="entry name" value="MM_CoA_mutase_beta"/>
    <property type="match status" value="1"/>
</dbReference>
<comment type="subunit">
    <text evidence="1">Heterodimer of an alpha and a beta chain.</text>
</comment>
<comment type="caution">
    <text evidence="3">The sequence shown here is derived from an EMBL/GenBank/DDBJ whole genome shotgun (WGS) entry which is preliminary data.</text>
</comment>
<evidence type="ECO:0000256" key="1">
    <source>
        <dbReference type="ARBA" id="ARBA00011870"/>
    </source>
</evidence>
<feature type="domain" description="Methylmalonyl-CoA mutase alpha/beta chain catalytic" evidence="2">
    <location>
        <begin position="214"/>
        <end position="459"/>
    </location>
</feature>
<gene>
    <name evidence="3" type="ORF">ACFSXZ_37955</name>
</gene>
<feature type="domain" description="Methylmalonyl-CoA mutase alpha/beta chain catalytic" evidence="2">
    <location>
        <begin position="61"/>
        <end position="131"/>
    </location>
</feature>
<name>A0ABW5G4T4_9PSEU</name>
<evidence type="ECO:0000259" key="2">
    <source>
        <dbReference type="Pfam" id="PF01642"/>
    </source>
</evidence>
<dbReference type="RefSeq" id="WP_378271041.1">
    <property type="nucleotide sequence ID" value="NZ_JBHUKR010000024.1"/>
</dbReference>
<dbReference type="EMBL" id="JBHUKR010000024">
    <property type="protein sequence ID" value="MFD2422131.1"/>
    <property type="molecule type" value="Genomic_DNA"/>
</dbReference>
<protein>
    <submittedName>
        <fullName evidence="3">Methylmalonyl-CoA mutase family protein</fullName>
    </submittedName>
</protein>
<evidence type="ECO:0000313" key="3">
    <source>
        <dbReference type="EMBL" id="MFD2422131.1"/>
    </source>
</evidence>
<dbReference type="Gene3D" id="3.20.20.240">
    <property type="entry name" value="Methylmalonyl-CoA mutase"/>
    <property type="match status" value="1"/>
</dbReference>
<dbReference type="InterPro" id="IPR006099">
    <property type="entry name" value="MeMalonylCoA_mutase_a/b_cat"/>
</dbReference>
<dbReference type="InterPro" id="IPR024067">
    <property type="entry name" value="Me-malonyl-CoA_mutase_sm_su_N"/>
</dbReference>
<organism evidence="3 4">
    <name type="scientific">Amycolatopsis pigmentata</name>
    <dbReference type="NCBI Taxonomy" id="450801"/>
    <lineage>
        <taxon>Bacteria</taxon>
        <taxon>Bacillati</taxon>
        <taxon>Actinomycetota</taxon>
        <taxon>Actinomycetes</taxon>
        <taxon>Pseudonocardiales</taxon>
        <taxon>Pseudonocardiaceae</taxon>
        <taxon>Amycolatopsis</taxon>
    </lineage>
</organism>
<dbReference type="Pfam" id="PF01642">
    <property type="entry name" value="MM_CoA_mutase"/>
    <property type="match status" value="2"/>
</dbReference>
<keyword evidence="4" id="KW-1185">Reference proteome</keyword>
<reference evidence="4" key="1">
    <citation type="journal article" date="2019" name="Int. J. Syst. Evol. Microbiol.">
        <title>The Global Catalogue of Microorganisms (GCM) 10K type strain sequencing project: providing services to taxonomists for standard genome sequencing and annotation.</title>
        <authorList>
            <consortium name="The Broad Institute Genomics Platform"/>
            <consortium name="The Broad Institute Genome Sequencing Center for Infectious Disease"/>
            <person name="Wu L."/>
            <person name="Ma J."/>
        </authorList>
    </citation>
    <scope>NUCLEOTIDE SEQUENCE [LARGE SCALE GENOMIC DNA]</scope>
    <source>
        <strain evidence="4">CGMCC 4.7645</strain>
    </source>
</reference>
<sequence length="616" mass="64967">MTQAGTAPEDARPPEELSLAAEFTAPRRADWQALVTKVLERSGELPPDFEGDPESLLAATTYDGIGIQPLYTAEDEAPPAGFPGLPPFVRGGRPEGGARAGWDLRVLHAHPDPVVTNKAVLADLANGATSVWLRVPPEALGRALQGVHLEAAPIVLEPGEDYERAADILMSLLSDVPSGEAAGALGADPIGLRARTGRPYDLGPAAALAAGIAGRYPKLRAIVVDGLPFHEAGGSDTQELGASIAAAVAYLRALTDVGLSVEDAATQLEFRFAATADQFLTIAKLRAARRLWARVTEVSGGTALGMRQHAVTSPAMLTRRDPWVNMLRTTVACFAAGVGGAEAVTVLPFDAAIGLPDSFARRIARNTQSILLEESRLAGVIDPAGGSWYVEKLTDDVARAAWREFTEIERQGGIVAALDSGFVAGRLAETRAERSARVATREHQITGVSEFPDLAEKPLAREPYVSAVDGGLPRIRYARAYEELRDRSDDHLAEHGERPKVFLAALGSPAAHTARVTFAANLFQAGGIETVYPGTTDDVAEAFRESGARIACLCGSDRTYAEQAGDVAARLREAGATAVSLAGKPAEYGDGITEFVYTGCDALAVLTSTLEKLGVK</sequence>
<dbReference type="SUPFAM" id="SSF51703">
    <property type="entry name" value="Cobalamin (vitamin B12)-dependent enzymes"/>
    <property type="match status" value="1"/>
</dbReference>
<dbReference type="Gene3D" id="1.10.196.20">
    <property type="match status" value="1"/>
</dbReference>
<evidence type="ECO:0000313" key="4">
    <source>
        <dbReference type="Proteomes" id="UP001597417"/>
    </source>
</evidence>
<proteinExistence type="predicted"/>
<dbReference type="PANTHER" id="PTHR48101">
    <property type="entry name" value="METHYLMALONYL-COA MUTASE, MITOCHONDRIAL-RELATED"/>
    <property type="match status" value="1"/>
</dbReference>
<dbReference type="InterPro" id="IPR016176">
    <property type="entry name" value="Cbl-dep_enz_cat"/>
</dbReference>
<dbReference type="Gene3D" id="3.40.50.280">
    <property type="entry name" value="Cobalamin-binding domain"/>
    <property type="match status" value="1"/>
</dbReference>
<accession>A0ABW5G4T4</accession>
<dbReference type="Proteomes" id="UP001597417">
    <property type="component" value="Unassembled WGS sequence"/>
</dbReference>